<dbReference type="Pfam" id="PF00583">
    <property type="entry name" value="Acetyltransf_1"/>
    <property type="match status" value="1"/>
</dbReference>
<comment type="caution">
    <text evidence="5">The sequence shown here is derived from an EMBL/GenBank/DDBJ whole genome shotgun (WGS) entry which is preliminary data.</text>
</comment>
<comment type="similarity">
    <text evidence="3">Belongs to the acetyltransferase family. RimI subfamily.</text>
</comment>
<dbReference type="OrthoDB" id="9804026at2"/>
<comment type="subcellular location">
    <subcellularLocation>
        <location evidence="3">Cytoplasm</location>
    </subcellularLocation>
</comment>
<dbReference type="NCBIfam" id="TIGR01575">
    <property type="entry name" value="rimI"/>
    <property type="match status" value="1"/>
</dbReference>
<keyword evidence="1 5" id="KW-0808">Transferase</keyword>
<dbReference type="InterPro" id="IPR006464">
    <property type="entry name" value="AcTrfase_RimI/Ard1"/>
</dbReference>
<dbReference type="Gene3D" id="3.40.630.30">
    <property type="match status" value="1"/>
</dbReference>
<dbReference type="PANTHER" id="PTHR43877">
    <property type="entry name" value="AMINOALKYLPHOSPHONATE N-ACETYLTRANSFERASE-RELATED-RELATED"/>
    <property type="match status" value="1"/>
</dbReference>
<reference evidence="5 6" key="1">
    <citation type="submission" date="2019-06" db="EMBL/GenBank/DDBJ databases">
        <title>Whole genome shotgun sequence of Acetobacter peroxydans NBRC 13755.</title>
        <authorList>
            <person name="Hosoyama A."/>
            <person name="Uohara A."/>
            <person name="Ohji S."/>
            <person name="Ichikawa N."/>
        </authorList>
    </citation>
    <scope>NUCLEOTIDE SEQUENCE [LARGE SCALE GENOMIC DNA]</scope>
    <source>
        <strain evidence="5 6">NBRC 13755</strain>
    </source>
</reference>
<dbReference type="RefSeq" id="WP_141375963.1">
    <property type="nucleotide sequence ID" value="NZ_BAPL01000005.1"/>
</dbReference>
<keyword evidence="2" id="KW-0012">Acyltransferase</keyword>
<dbReference type="GO" id="GO:0008999">
    <property type="term" value="F:protein-N-terminal-alanine acetyltransferase activity"/>
    <property type="evidence" value="ECO:0007669"/>
    <property type="project" value="UniProtKB-EC"/>
</dbReference>
<organism evidence="5 6">
    <name type="scientific">Acetobacter peroxydans</name>
    <dbReference type="NCBI Taxonomy" id="104098"/>
    <lineage>
        <taxon>Bacteria</taxon>
        <taxon>Pseudomonadati</taxon>
        <taxon>Pseudomonadota</taxon>
        <taxon>Alphaproteobacteria</taxon>
        <taxon>Acetobacterales</taxon>
        <taxon>Acetobacteraceae</taxon>
        <taxon>Acetobacter</taxon>
    </lineage>
</organism>
<dbReference type="InterPro" id="IPR016181">
    <property type="entry name" value="Acyl_CoA_acyltransferase"/>
</dbReference>
<keyword evidence="6" id="KW-1185">Reference proteome</keyword>
<gene>
    <name evidence="5" type="ORF">APE01nite_13800</name>
</gene>
<evidence type="ECO:0000256" key="1">
    <source>
        <dbReference type="ARBA" id="ARBA00022679"/>
    </source>
</evidence>
<dbReference type="InterPro" id="IPR050832">
    <property type="entry name" value="Bact_Acetyltransf"/>
</dbReference>
<evidence type="ECO:0000313" key="6">
    <source>
        <dbReference type="Proteomes" id="UP000317730"/>
    </source>
</evidence>
<dbReference type="Proteomes" id="UP000317730">
    <property type="component" value="Unassembled WGS sequence"/>
</dbReference>
<accession>A0A4Y3TUW8</accession>
<comment type="function">
    <text evidence="3">Acetylates the N-terminal alanine of ribosomal protein bS18.</text>
</comment>
<evidence type="ECO:0000256" key="2">
    <source>
        <dbReference type="ARBA" id="ARBA00023315"/>
    </source>
</evidence>
<evidence type="ECO:0000313" key="5">
    <source>
        <dbReference type="EMBL" id="GEB85583.1"/>
    </source>
</evidence>
<evidence type="ECO:0000259" key="4">
    <source>
        <dbReference type="PROSITE" id="PS51186"/>
    </source>
</evidence>
<protein>
    <recommendedName>
        <fullName evidence="3">[Ribosomal protein bS18]-alanine N-acetyltransferase</fullName>
        <ecNumber evidence="3">2.3.1.266</ecNumber>
    </recommendedName>
</protein>
<evidence type="ECO:0000256" key="3">
    <source>
        <dbReference type="RuleBase" id="RU363094"/>
    </source>
</evidence>
<dbReference type="PANTHER" id="PTHR43877:SF2">
    <property type="entry name" value="AMINOALKYLPHOSPHONATE N-ACETYLTRANSFERASE-RELATED"/>
    <property type="match status" value="1"/>
</dbReference>
<name>A0A4Y3TUW8_9PROT</name>
<dbReference type="EC" id="2.3.1.266" evidence="3"/>
<dbReference type="PROSITE" id="PS51186">
    <property type="entry name" value="GNAT"/>
    <property type="match status" value="1"/>
</dbReference>
<comment type="catalytic activity">
    <reaction evidence="3">
        <text>N-terminal L-alanyl-[ribosomal protein bS18] + acetyl-CoA = N-terminal N(alpha)-acetyl-L-alanyl-[ribosomal protein bS18] + CoA + H(+)</text>
        <dbReference type="Rhea" id="RHEA:43756"/>
        <dbReference type="Rhea" id="RHEA-COMP:10676"/>
        <dbReference type="Rhea" id="RHEA-COMP:10677"/>
        <dbReference type="ChEBI" id="CHEBI:15378"/>
        <dbReference type="ChEBI" id="CHEBI:57287"/>
        <dbReference type="ChEBI" id="CHEBI:57288"/>
        <dbReference type="ChEBI" id="CHEBI:64718"/>
        <dbReference type="ChEBI" id="CHEBI:83683"/>
        <dbReference type="EC" id="2.3.1.266"/>
    </reaction>
</comment>
<sequence length="153" mass="16400">MQVTLQTVGVAHAAVLACLHAACFPPPEQWDEAAMASLLASPGATALLACQQAEPVGFILFRCIADEAEVLTLCVLPASRRHGVARCLVEQAQQEAARAGAERLFLEVSTHNQPASRLYEQAGFTRQGLRRRYYADGSDALVLASTLPNTPRA</sequence>
<dbReference type="GO" id="GO:0005737">
    <property type="term" value="C:cytoplasm"/>
    <property type="evidence" value="ECO:0007669"/>
    <property type="project" value="UniProtKB-SubCell"/>
</dbReference>
<keyword evidence="3" id="KW-0963">Cytoplasm</keyword>
<dbReference type="CDD" id="cd04301">
    <property type="entry name" value="NAT_SF"/>
    <property type="match status" value="1"/>
</dbReference>
<feature type="domain" description="N-acetyltransferase" evidence="4">
    <location>
        <begin position="3"/>
        <end position="148"/>
    </location>
</feature>
<dbReference type="InterPro" id="IPR000182">
    <property type="entry name" value="GNAT_dom"/>
</dbReference>
<dbReference type="EMBL" id="BJMV01000006">
    <property type="protein sequence ID" value="GEB85583.1"/>
    <property type="molecule type" value="Genomic_DNA"/>
</dbReference>
<dbReference type="SUPFAM" id="SSF55729">
    <property type="entry name" value="Acyl-CoA N-acyltransferases (Nat)"/>
    <property type="match status" value="1"/>
</dbReference>
<dbReference type="AlphaFoldDB" id="A0A4Y3TUW8"/>
<proteinExistence type="inferred from homology"/>